<evidence type="ECO:0000259" key="2">
    <source>
        <dbReference type="Pfam" id="PF03468"/>
    </source>
</evidence>
<gene>
    <name evidence="3" type="ORF">CJ030_MR1G015662</name>
</gene>
<dbReference type="InterPro" id="IPR005380">
    <property type="entry name" value="XS_domain"/>
</dbReference>
<dbReference type="EMBL" id="RXIC02000019">
    <property type="protein sequence ID" value="KAB1225398.1"/>
    <property type="molecule type" value="Genomic_DNA"/>
</dbReference>
<protein>
    <recommendedName>
        <fullName evidence="2">XS domain-containing protein</fullName>
    </recommendedName>
</protein>
<evidence type="ECO:0000313" key="3">
    <source>
        <dbReference type="EMBL" id="KAB1225398.1"/>
    </source>
</evidence>
<feature type="region of interest" description="Disordered" evidence="1">
    <location>
        <begin position="1"/>
        <end position="71"/>
    </location>
</feature>
<feature type="compositionally biased region" description="Basic and acidic residues" evidence="1">
    <location>
        <begin position="9"/>
        <end position="18"/>
    </location>
</feature>
<accession>A0A6A1WNT3</accession>
<feature type="compositionally biased region" description="Low complexity" evidence="1">
    <location>
        <begin position="34"/>
        <end position="44"/>
    </location>
</feature>
<dbReference type="AlphaFoldDB" id="A0A6A1WNT3"/>
<dbReference type="Proteomes" id="UP000516437">
    <property type="component" value="Chromosome 1"/>
</dbReference>
<dbReference type="Gene3D" id="3.30.70.2890">
    <property type="entry name" value="XS domain"/>
    <property type="match status" value="1"/>
</dbReference>
<reference evidence="3 4" key="1">
    <citation type="journal article" date="2019" name="Plant Biotechnol. J.">
        <title>The red bayberry genome and genetic basis of sex determination.</title>
        <authorList>
            <person name="Jia H.M."/>
            <person name="Jia H.J."/>
            <person name="Cai Q.L."/>
            <person name="Wang Y."/>
            <person name="Zhao H.B."/>
            <person name="Yang W.F."/>
            <person name="Wang G.Y."/>
            <person name="Li Y.H."/>
            <person name="Zhan D.L."/>
            <person name="Shen Y.T."/>
            <person name="Niu Q.F."/>
            <person name="Chang L."/>
            <person name="Qiu J."/>
            <person name="Zhao L."/>
            <person name="Xie H.B."/>
            <person name="Fu W.Y."/>
            <person name="Jin J."/>
            <person name="Li X.W."/>
            <person name="Jiao Y."/>
            <person name="Zhou C.C."/>
            <person name="Tu T."/>
            <person name="Chai C.Y."/>
            <person name="Gao J.L."/>
            <person name="Fan L.J."/>
            <person name="van de Weg E."/>
            <person name="Wang J.Y."/>
            <person name="Gao Z.S."/>
        </authorList>
    </citation>
    <scope>NUCLEOTIDE SEQUENCE [LARGE SCALE GENOMIC DNA]</scope>
    <source>
        <tissue evidence="3">Leaves</tissue>
    </source>
</reference>
<name>A0A6A1WNT3_9ROSI</name>
<evidence type="ECO:0000313" key="4">
    <source>
        <dbReference type="Proteomes" id="UP000516437"/>
    </source>
</evidence>
<keyword evidence="4" id="KW-1185">Reference proteome</keyword>
<dbReference type="PANTHER" id="PTHR46619:SF4">
    <property type="entry name" value="XS DOMAIN-CONTAINING PROTEIN-RELATED"/>
    <property type="match status" value="1"/>
</dbReference>
<dbReference type="Pfam" id="PF03468">
    <property type="entry name" value="XS"/>
    <property type="match status" value="1"/>
</dbReference>
<dbReference type="GO" id="GO:0031047">
    <property type="term" value="P:regulatory ncRNA-mediated gene silencing"/>
    <property type="evidence" value="ECO:0007669"/>
    <property type="project" value="InterPro"/>
</dbReference>
<dbReference type="InterPro" id="IPR038588">
    <property type="entry name" value="XS_domain_sf"/>
</dbReference>
<dbReference type="OrthoDB" id="777694at2759"/>
<dbReference type="PANTHER" id="PTHR46619">
    <property type="entry name" value="RNA RECOGNITION MOTIF XS DOMAIN PROTEIN-RELATED"/>
    <property type="match status" value="1"/>
</dbReference>
<organism evidence="3 4">
    <name type="scientific">Morella rubra</name>
    <name type="common">Chinese bayberry</name>
    <dbReference type="NCBI Taxonomy" id="262757"/>
    <lineage>
        <taxon>Eukaryota</taxon>
        <taxon>Viridiplantae</taxon>
        <taxon>Streptophyta</taxon>
        <taxon>Embryophyta</taxon>
        <taxon>Tracheophyta</taxon>
        <taxon>Spermatophyta</taxon>
        <taxon>Magnoliopsida</taxon>
        <taxon>eudicotyledons</taxon>
        <taxon>Gunneridae</taxon>
        <taxon>Pentapetalae</taxon>
        <taxon>rosids</taxon>
        <taxon>fabids</taxon>
        <taxon>Fagales</taxon>
        <taxon>Myricaceae</taxon>
        <taxon>Morella</taxon>
    </lineage>
</organism>
<feature type="domain" description="XS" evidence="2">
    <location>
        <begin position="863"/>
        <end position="992"/>
    </location>
</feature>
<sequence length="1023" mass="117045">MGSDPYNGTRRDELDRSPRTRKSSSPHRIEGSRRVVSASRRSGSTEGMDYPWHLGGVTGGRSDMLPPRSPPFEQVQKRAQFNESGAFLHGDYMLPMELQRRYEVSDHADFKGGDDSLKSEHIYGYQHSGSRMGKEKDIRESRLSTGGGYGMLGQKSIPMEDSIARGSYRLPQDLGPISNYGKTGGHLSSSSRSIDVRRIEHERRPFRDTIAVDKLPIMESHKDGETPMFPLADVPYPTGSASHSKDFTSTSPLKDLASSSSRMLRSKFLGSYQGDNRDMHLPPDEFLRSNTKLIDPTSFSSYGRSPLVESAGDPEAGQRNLIYYQKVVYSPTRAKYEGYQYPKQRGTVNDDRGCPPDDLYRMIPPRAPLDYERAQTDYDHRDLSRPSIRRPVLNRVDDNTDDSHGNTREGTMLDYPTLEKQAVLDFHDINRTSNASRQGGQYLVPGFNHAEFGRRVSQDYEISHLDASQDRQLMHLRSDYGFGKDAGPKFLKERLPSPPISKYESDMERHLRMQRVEEELALHEPLDRLLKRNYSAEEELDGHDSRKFMSKWSARELQDLYDRREEWIEEDMSNSYSSHARAFDHSEYRKSKRIYDRLDDADYNEYKKSNHDDADYNEHKKSKRIYDRLERHGNFTPDEWLSAQDSLANKQRHSVRVCKHGSQYTKAYPRAGSLSSNMHHFDRRGGLKKQPNVWKRNDEDTKDVSEDYGDLSEDWISPSEFEPAEESDEFKQLVHEAFLKYSKKLNGNPAVQRRYKEQGKGGSLFCIVCGRRSLMWLQSLSLFSAVLKLGMLQKHISVSKEFMDTQRLVTHAFMSLKVGLRAEHLGLHKAICVLLGWNTVVPQDTITWVPEVLSTAEALAQKEDLILWPPVIVVYNISLSDNNPGKWKVVTIEQIEAFLRRKGFARGRIKVCLGKPADQSVMVVKFLGTFTGLGDAERLHKYFAEAKRGRVDFSQATSNNGKSSNTWDAGMQEDNVEEHILYGYMGIAEDLDKVDYSTRKSNLIKSKKEIQDLANAPVRPDER</sequence>
<comment type="caution">
    <text evidence="3">The sequence shown here is derived from an EMBL/GenBank/DDBJ whole genome shotgun (WGS) entry which is preliminary data.</text>
</comment>
<proteinExistence type="predicted"/>
<evidence type="ECO:0000256" key="1">
    <source>
        <dbReference type="SAM" id="MobiDB-lite"/>
    </source>
</evidence>